<evidence type="ECO:0000256" key="4">
    <source>
        <dbReference type="ARBA" id="ARBA00023157"/>
    </source>
</evidence>
<feature type="compositionally biased region" description="Basic and acidic residues" evidence="6">
    <location>
        <begin position="76"/>
        <end position="111"/>
    </location>
</feature>
<keyword evidence="3" id="KW-0812">Transmembrane</keyword>
<dbReference type="STRING" id="592026.GCWU0000282_000825"/>
<feature type="compositionally biased region" description="Low complexity" evidence="6">
    <location>
        <begin position="50"/>
        <end position="65"/>
    </location>
</feature>
<dbReference type="HOGENOM" id="CLU_042529_7_0_9"/>
<keyword evidence="3" id="KW-0735">Signal-anchor</keyword>
<comment type="subcellular location">
    <subcellularLocation>
        <location evidence="1">Cell envelope</location>
    </subcellularLocation>
</comment>
<keyword evidence="2" id="KW-0201">Cytochrome c-type biogenesis</keyword>
<dbReference type="PROSITE" id="PS51352">
    <property type="entry name" value="THIOREDOXIN_2"/>
    <property type="match status" value="1"/>
</dbReference>
<dbReference type="GO" id="GO:0017004">
    <property type="term" value="P:cytochrome complex assembly"/>
    <property type="evidence" value="ECO:0007669"/>
    <property type="project" value="UniProtKB-KW"/>
</dbReference>
<evidence type="ECO:0000256" key="2">
    <source>
        <dbReference type="ARBA" id="ARBA00022748"/>
    </source>
</evidence>
<keyword evidence="4" id="KW-1015">Disulfide bond</keyword>
<keyword evidence="5" id="KW-0676">Redox-active center</keyword>
<sequence>MAEHYNGGFMKRKLFGLILAASLAVTACSGTAGNSSASKNDSKVTSETGSKAASSSAKSSSASSAEDTNSKASSVMKEENTSSAGKEEKKEEKTVSADKEEKKEKFPEFKTTDSNGNEVTEKIFADKDITMVNVWGTFCGPCINEMPELQKIYESLPKNANLIGITADVPEGMKDGVDNIKYIEEQTGVKYTNLVLDDSLMNFTGRFPGVPATIFVDKDGNIIGDLVMGANIEAYIQNLQKVLTDWKYEG</sequence>
<reference evidence="9 10" key="1">
    <citation type="submission" date="2013-06" db="EMBL/GenBank/DDBJ databases">
        <authorList>
            <person name="Weinstock G."/>
            <person name="Sodergren E."/>
            <person name="Clifton S."/>
            <person name="Fulton L."/>
            <person name="Fulton B."/>
            <person name="Courtney L."/>
            <person name="Fronick C."/>
            <person name="Harrison M."/>
            <person name="Strong C."/>
            <person name="Farmer C."/>
            <person name="Delahaunty K."/>
            <person name="Markovic C."/>
            <person name="Hall O."/>
            <person name="Minx P."/>
            <person name="Tomlinson C."/>
            <person name="Mitreva M."/>
            <person name="Nelson J."/>
            <person name="Hou S."/>
            <person name="Wollam A."/>
            <person name="Pepin K.H."/>
            <person name="Johnson M."/>
            <person name="Bhonagiri V."/>
            <person name="Nash W.E."/>
            <person name="Warren W."/>
            <person name="Chinwalla A."/>
            <person name="Mardis E.R."/>
            <person name="Wilson R.K."/>
        </authorList>
    </citation>
    <scope>NUCLEOTIDE SEQUENCE [LARGE SCALE GENOMIC DNA]</scope>
    <source>
        <strain evidence="9 10">ATCC 51271</strain>
    </source>
</reference>
<dbReference type="PANTHER" id="PTHR42852">
    <property type="entry name" value="THIOL:DISULFIDE INTERCHANGE PROTEIN DSBE"/>
    <property type="match status" value="1"/>
</dbReference>
<accession>V2Z9R7</accession>
<gene>
    <name evidence="9" type="ORF">GCWU0000282_000825</name>
</gene>
<dbReference type="EMBL" id="ACIL03000007">
    <property type="protein sequence ID" value="ESL03660.1"/>
    <property type="molecule type" value="Genomic_DNA"/>
</dbReference>
<dbReference type="Proteomes" id="UP000018227">
    <property type="component" value="Unassembled WGS sequence"/>
</dbReference>
<feature type="signal peptide" evidence="7">
    <location>
        <begin position="1"/>
        <end position="32"/>
    </location>
</feature>
<evidence type="ECO:0000256" key="3">
    <source>
        <dbReference type="ARBA" id="ARBA00022968"/>
    </source>
</evidence>
<dbReference type="SUPFAM" id="SSF52833">
    <property type="entry name" value="Thioredoxin-like"/>
    <property type="match status" value="1"/>
</dbReference>
<dbReference type="GO" id="GO:0016491">
    <property type="term" value="F:oxidoreductase activity"/>
    <property type="evidence" value="ECO:0007669"/>
    <property type="project" value="InterPro"/>
</dbReference>
<evidence type="ECO:0000259" key="8">
    <source>
        <dbReference type="PROSITE" id="PS51352"/>
    </source>
</evidence>
<feature type="chain" id="PRO_5039022272" evidence="7">
    <location>
        <begin position="33"/>
        <end position="250"/>
    </location>
</feature>
<dbReference type="CDD" id="cd02966">
    <property type="entry name" value="TlpA_like_family"/>
    <property type="match status" value="1"/>
</dbReference>
<dbReference type="Pfam" id="PF00578">
    <property type="entry name" value="AhpC-TSA"/>
    <property type="match status" value="1"/>
</dbReference>
<dbReference type="InterPro" id="IPR013766">
    <property type="entry name" value="Thioredoxin_domain"/>
</dbReference>
<proteinExistence type="predicted"/>
<evidence type="ECO:0000256" key="1">
    <source>
        <dbReference type="ARBA" id="ARBA00004196"/>
    </source>
</evidence>
<dbReference type="GO" id="GO:0030313">
    <property type="term" value="C:cell envelope"/>
    <property type="evidence" value="ECO:0007669"/>
    <property type="project" value="UniProtKB-SubCell"/>
</dbReference>
<feature type="domain" description="Thioredoxin" evidence="8">
    <location>
        <begin position="100"/>
        <end position="244"/>
    </location>
</feature>
<keyword evidence="10" id="KW-1185">Reference proteome</keyword>
<feature type="region of interest" description="Disordered" evidence="6">
    <location>
        <begin position="30"/>
        <end position="115"/>
    </location>
</feature>
<dbReference type="InterPro" id="IPR000866">
    <property type="entry name" value="AhpC/TSA"/>
</dbReference>
<dbReference type="AlphaFoldDB" id="V2Z9R7"/>
<feature type="compositionally biased region" description="Polar residues" evidence="6">
    <location>
        <begin position="30"/>
        <end position="49"/>
    </location>
</feature>
<comment type="caution">
    <text evidence="9">The sequence shown here is derived from an EMBL/GenBank/DDBJ whole genome shotgun (WGS) entry which is preliminary data.</text>
</comment>
<dbReference type="Gene3D" id="3.40.30.10">
    <property type="entry name" value="Glutaredoxin"/>
    <property type="match status" value="1"/>
</dbReference>
<dbReference type="GO" id="GO:0016209">
    <property type="term" value="F:antioxidant activity"/>
    <property type="evidence" value="ECO:0007669"/>
    <property type="project" value="InterPro"/>
</dbReference>
<dbReference type="InterPro" id="IPR036249">
    <property type="entry name" value="Thioredoxin-like_sf"/>
</dbReference>
<evidence type="ECO:0000313" key="10">
    <source>
        <dbReference type="Proteomes" id="UP000018227"/>
    </source>
</evidence>
<evidence type="ECO:0000313" key="9">
    <source>
        <dbReference type="EMBL" id="ESL03660.1"/>
    </source>
</evidence>
<protein>
    <submittedName>
        <fullName evidence="9">Redoxin family protein</fullName>
    </submittedName>
</protein>
<dbReference type="InterPro" id="IPR050553">
    <property type="entry name" value="Thioredoxin_ResA/DsbE_sf"/>
</dbReference>
<dbReference type="PANTHER" id="PTHR42852:SF6">
    <property type="entry name" value="THIOL:DISULFIDE INTERCHANGE PROTEIN DSBE"/>
    <property type="match status" value="1"/>
</dbReference>
<organism evidence="9 10">
    <name type="scientific">Catonella morbi ATCC 51271</name>
    <dbReference type="NCBI Taxonomy" id="592026"/>
    <lineage>
        <taxon>Bacteria</taxon>
        <taxon>Bacillati</taxon>
        <taxon>Bacillota</taxon>
        <taxon>Clostridia</taxon>
        <taxon>Lachnospirales</taxon>
        <taxon>Lachnospiraceae</taxon>
        <taxon>Catonella</taxon>
    </lineage>
</organism>
<evidence type="ECO:0000256" key="6">
    <source>
        <dbReference type="SAM" id="MobiDB-lite"/>
    </source>
</evidence>
<evidence type="ECO:0000256" key="5">
    <source>
        <dbReference type="ARBA" id="ARBA00023284"/>
    </source>
</evidence>
<dbReference type="eggNOG" id="COG0526">
    <property type="taxonomic scope" value="Bacteria"/>
</dbReference>
<evidence type="ECO:0000256" key="7">
    <source>
        <dbReference type="SAM" id="SignalP"/>
    </source>
</evidence>
<keyword evidence="7" id="KW-0732">Signal</keyword>
<name>V2Z9R7_9FIRM</name>